<evidence type="ECO:0000313" key="3">
    <source>
        <dbReference type="Proteomes" id="UP000663651"/>
    </source>
</evidence>
<protein>
    <submittedName>
        <fullName evidence="2">Uncharacterized protein</fullName>
    </submittedName>
</protein>
<sequence>MGRYIREDRTPREKIQDTINTIIAIVLMFIAAALVILLVFLFYENMKSY</sequence>
<keyword evidence="1" id="KW-1133">Transmembrane helix</keyword>
<dbReference type="RefSeq" id="WP_207162901.1">
    <property type="nucleotide sequence ID" value="NZ_CP071382.1"/>
</dbReference>
<feature type="transmembrane region" description="Helical" evidence="1">
    <location>
        <begin position="21"/>
        <end position="43"/>
    </location>
</feature>
<name>A0ABX7Q1S6_9BACT</name>
<dbReference type="Proteomes" id="UP000663651">
    <property type="component" value="Chromosome"/>
</dbReference>
<keyword evidence="3" id="KW-1185">Reference proteome</keyword>
<evidence type="ECO:0000256" key="1">
    <source>
        <dbReference type="SAM" id="Phobius"/>
    </source>
</evidence>
<organism evidence="2 3">
    <name type="scientific">Geobacter benzoatilyticus</name>
    <dbReference type="NCBI Taxonomy" id="2815309"/>
    <lineage>
        <taxon>Bacteria</taxon>
        <taxon>Pseudomonadati</taxon>
        <taxon>Thermodesulfobacteriota</taxon>
        <taxon>Desulfuromonadia</taxon>
        <taxon>Geobacterales</taxon>
        <taxon>Geobacteraceae</taxon>
        <taxon>Geobacter</taxon>
    </lineage>
</organism>
<proteinExistence type="predicted"/>
<gene>
    <name evidence="2" type="ORF">JZM60_13215</name>
</gene>
<evidence type="ECO:0000313" key="2">
    <source>
        <dbReference type="EMBL" id="QSV45095.1"/>
    </source>
</evidence>
<keyword evidence="1" id="KW-0472">Membrane</keyword>
<accession>A0ABX7Q1S6</accession>
<keyword evidence="1" id="KW-0812">Transmembrane</keyword>
<reference evidence="2 3" key="1">
    <citation type="submission" date="2021-03" db="EMBL/GenBank/DDBJ databases">
        <title>Geobacter metallireducens gen. nov. sp. nov., a microorganism capable of coupling the complete oxidation of organic compounds to the reduction of iron and other metals.</title>
        <authorList>
            <person name="Li Y."/>
        </authorList>
    </citation>
    <scope>NUCLEOTIDE SEQUENCE [LARGE SCALE GENOMIC DNA]</scope>
    <source>
        <strain evidence="2 3">Jerry-YX</strain>
    </source>
</reference>
<dbReference type="EMBL" id="CP071382">
    <property type="protein sequence ID" value="QSV45095.1"/>
    <property type="molecule type" value="Genomic_DNA"/>
</dbReference>